<evidence type="ECO:0008006" key="4">
    <source>
        <dbReference type="Google" id="ProtNLM"/>
    </source>
</evidence>
<name>A0ABQ3I215_9BACT</name>
<keyword evidence="3" id="KW-1185">Reference proteome</keyword>
<dbReference type="EMBL" id="BNAG01000001">
    <property type="protein sequence ID" value="GHE56953.1"/>
    <property type="molecule type" value="Genomic_DNA"/>
</dbReference>
<keyword evidence="1" id="KW-1133">Transmembrane helix</keyword>
<proteinExistence type="predicted"/>
<dbReference type="RefSeq" id="WP_189629075.1">
    <property type="nucleotide sequence ID" value="NZ_BNAG01000001.1"/>
</dbReference>
<accession>A0ABQ3I215</accession>
<keyword evidence="1" id="KW-0812">Transmembrane</keyword>
<evidence type="ECO:0000256" key="1">
    <source>
        <dbReference type="SAM" id="Phobius"/>
    </source>
</evidence>
<evidence type="ECO:0000313" key="3">
    <source>
        <dbReference type="Proteomes" id="UP000658258"/>
    </source>
</evidence>
<protein>
    <recommendedName>
        <fullName evidence="4">Phage holin family protein</fullName>
    </recommendedName>
</protein>
<dbReference type="Proteomes" id="UP000658258">
    <property type="component" value="Unassembled WGS sequence"/>
</dbReference>
<keyword evidence="1" id="KW-0472">Membrane</keyword>
<sequence>MKIFDFNRLSETLGAYVETRIELLKLDMKEELGKGIAKTLTWAFVLLCVLAAIFFGSFGLSVWINQLLESSYTGFLLVGAFYTILALTTYTLRAKIEHRFLSKFKEVEEIDSPDENEQ</sequence>
<feature type="transmembrane region" description="Helical" evidence="1">
    <location>
        <begin position="39"/>
        <end position="64"/>
    </location>
</feature>
<gene>
    <name evidence="2" type="ORF">GCM10011340_09920</name>
</gene>
<dbReference type="Pfam" id="PF07332">
    <property type="entry name" value="Phage_holin_3_6"/>
    <property type="match status" value="1"/>
</dbReference>
<organism evidence="2 3">
    <name type="scientific">Roseivirga thermotolerans</name>
    <dbReference type="NCBI Taxonomy" id="1758176"/>
    <lineage>
        <taxon>Bacteria</taxon>
        <taxon>Pseudomonadati</taxon>
        <taxon>Bacteroidota</taxon>
        <taxon>Cytophagia</taxon>
        <taxon>Cytophagales</taxon>
        <taxon>Roseivirgaceae</taxon>
        <taxon>Roseivirga</taxon>
    </lineage>
</organism>
<reference evidence="3" key="1">
    <citation type="journal article" date="2019" name="Int. J. Syst. Evol. Microbiol.">
        <title>The Global Catalogue of Microorganisms (GCM) 10K type strain sequencing project: providing services to taxonomists for standard genome sequencing and annotation.</title>
        <authorList>
            <consortium name="The Broad Institute Genomics Platform"/>
            <consortium name="The Broad Institute Genome Sequencing Center for Infectious Disease"/>
            <person name="Wu L."/>
            <person name="Ma J."/>
        </authorList>
    </citation>
    <scope>NUCLEOTIDE SEQUENCE [LARGE SCALE GENOMIC DNA]</scope>
    <source>
        <strain evidence="3">CGMCC 1.15111</strain>
    </source>
</reference>
<dbReference type="InterPro" id="IPR009937">
    <property type="entry name" value="Phage_holin_3_6"/>
</dbReference>
<comment type="caution">
    <text evidence="2">The sequence shown here is derived from an EMBL/GenBank/DDBJ whole genome shotgun (WGS) entry which is preliminary data.</text>
</comment>
<feature type="transmembrane region" description="Helical" evidence="1">
    <location>
        <begin position="70"/>
        <end position="92"/>
    </location>
</feature>
<evidence type="ECO:0000313" key="2">
    <source>
        <dbReference type="EMBL" id="GHE56953.1"/>
    </source>
</evidence>